<sequence>MANEEQPGESEGNDDPDAPPLTWREHWFEHNQLLSRVYYDDDVAVYYDEDMERSITWPQRICGEIWRYVKQVYGDFGDDKRLFVIMHAGKYAGGHPSTYFDASHDYRNVIDNGQMNSWADSSGWNLDILAHEIGHIVEGASKHVHRSPAFPIWRDSKWMEIFQYDVYKQLGWEAEAERWFAQMNSTVDDFPRAGTRWFRDWFFPIYRDHGETKVLNAFFELLAEHFPKRALGGGYYQYTRDLNFGEFVHFWSGAAGVSLRDLARTAFGDLDQHGRNWQEQYEQAIVDFAGVTY</sequence>
<protein>
    <submittedName>
        <fullName evidence="2">Uncharacterized protein</fullName>
    </submittedName>
</protein>
<dbReference type="EMBL" id="FOLL01000006">
    <property type="protein sequence ID" value="SFC20075.1"/>
    <property type="molecule type" value="Genomic_DNA"/>
</dbReference>
<accession>A0A1I1H8P7</accession>
<dbReference type="STRING" id="623281.SAMN05421747_10655"/>
<evidence type="ECO:0000313" key="3">
    <source>
        <dbReference type="Proteomes" id="UP000199577"/>
    </source>
</evidence>
<organism evidence="2 3">
    <name type="scientific">Parapedobacter composti</name>
    <dbReference type="NCBI Taxonomy" id="623281"/>
    <lineage>
        <taxon>Bacteria</taxon>
        <taxon>Pseudomonadati</taxon>
        <taxon>Bacteroidota</taxon>
        <taxon>Sphingobacteriia</taxon>
        <taxon>Sphingobacteriales</taxon>
        <taxon>Sphingobacteriaceae</taxon>
        <taxon>Parapedobacter</taxon>
    </lineage>
</organism>
<dbReference type="RefSeq" id="WP_139215849.1">
    <property type="nucleotide sequence ID" value="NZ_FOLL01000006.1"/>
</dbReference>
<dbReference type="OrthoDB" id="5134860at2"/>
<reference evidence="2 3" key="1">
    <citation type="submission" date="2016-10" db="EMBL/GenBank/DDBJ databases">
        <authorList>
            <person name="de Groot N.N."/>
        </authorList>
    </citation>
    <scope>NUCLEOTIDE SEQUENCE [LARGE SCALE GENOMIC DNA]</scope>
    <source>
        <strain evidence="2 3">DSM 22900</strain>
    </source>
</reference>
<feature type="region of interest" description="Disordered" evidence="1">
    <location>
        <begin position="1"/>
        <end position="21"/>
    </location>
</feature>
<dbReference type="AlphaFoldDB" id="A0A1I1H8P7"/>
<feature type="compositionally biased region" description="Acidic residues" evidence="1">
    <location>
        <begin position="1"/>
        <end position="17"/>
    </location>
</feature>
<name>A0A1I1H8P7_9SPHI</name>
<evidence type="ECO:0000313" key="2">
    <source>
        <dbReference type="EMBL" id="SFC20075.1"/>
    </source>
</evidence>
<gene>
    <name evidence="2" type="ORF">SAMN05421747_10655</name>
</gene>
<proteinExistence type="predicted"/>
<dbReference type="Proteomes" id="UP000199577">
    <property type="component" value="Unassembled WGS sequence"/>
</dbReference>
<keyword evidence="3" id="KW-1185">Reference proteome</keyword>
<evidence type="ECO:0000256" key="1">
    <source>
        <dbReference type="SAM" id="MobiDB-lite"/>
    </source>
</evidence>